<dbReference type="InterPro" id="IPR029016">
    <property type="entry name" value="GAF-like_dom_sf"/>
</dbReference>
<dbReference type="GO" id="GO:0003700">
    <property type="term" value="F:DNA-binding transcription factor activity"/>
    <property type="evidence" value="ECO:0007669"/>
    <property type="project" value="TreeGrafter"/>
</dbReference>
<name>A0A225M260_9BURK</name>
<accession>A0A225M260</accession>
<evidence type="ECO:0000313" key="6">
    <source>
        <dbReference type="EMBL" id="OWT55206.1"/>
    </source>
</evidence>
<evidence type="ECO:0000256" key="2">
    <source>
        <dbReference type="ARBA" id="ARBA00023125"/>
    </source>
</evidence>
<evidence type="ECO:0000256" key="1">
    <source>
        <dbReference type="ARBA" id="ARBA00023015"/>
    </source>
</evidence>
<dbReference type="RefSeq" id="WP_088605393.1">
    <property type="nucleotide sequence ID" value="NZ_NJIH01000013.1"/>
</dbReference>
<dbReference type="PANTHER" id="PTHR30136:SF33">
    <property type="entry name" value="TRANSCRIPTIONAL REGULATORY PROTEIN"/>
    <property type="match status" value="1"/>
</dbReference>
<dbReference type="EMBL" id="NJIH01000013">
    <property type="protein sequence ID" value="OWT55206.1"/>
    <property type="molecule type" value="Genomic_DNA"/>
</dbReference>
<dbReference type="PROSITE" id="PS51078">
    <property type="entry name" value="ICLR_ED"/>
    <property type="match status" value="1"/>
</dbReference>
<dbReference type="InterPro" id="IPR036388">
    <property type="entry name" value="WH-like_DNA-bd_sf"/>
</dbReference>
<dbReference type="PROSITE" id="PS51077">
    <property type="entry name" value="HTH_ICLR"/>
    <property type="match status" value="1"/>
</dbReference>
<keyword evidence="3" id="KW-0804">Transcription</keyword>
<keyword evidence="1" id="KW-0805">Transcription regulation</keyword>
<protein>
    <submittedName>
        <fullName evidence="6">IclR family transcriptional regulator</fullName>
    </submittedName>
</protein>
<dbReference type="Proteomes" id="UP000214603">
    <property type="component" value="Unassembled WGS sequence"/>
</dbReference>
<gene>
    <name evidence="6" type="ORF">CEY11_21055</name>
</gene>
<dbReference type="Pfam" id="PF01614">
    <property type="entry name" value="IclR_C"/>
    <property type="match status" value="1"/>
</dbReference>
<reference evidence="7" key="1">
    <citation type="submission" date="2017-06" db="EMBL/GenBank/DDBJ databases">
        <title>Herbaspirillum phytohormonus sp. nov., isolated from the root nodule of Robinia pseudoacacia in lead-zinc mine.</title>
        <authorList>
            <person name="Fan M."/>
            <person name="Lin Y."/>
        </authorList>
    </citation>
    <scope>NUCLEOTIDE SEQUENCE [LARGE SCALE GENOMIC DNA]</scope>
    <source>
        <strain evidence="7">SC-089</strain>
    </source>
</reference>
<dbReference type="Gene3D" id="3.30.450.40">
    <property type="match status" value="1"/>
</dbReference>
<dbReference type="InterPro" id="IPR050707">
    <property type="entry name" value="HTH_MetabolicPath_Reg"/>
</dbReference>
<dbReference type="SUPFAM" id="SSF55781">
    <property type="entry name" value="GAF domain-like"/>
    <property type="match status" value="1"/>
</dbReference>
<evidence type="ECO:0000259" key="5">
    <source>
        <dbReference type="PROSITE" id="PS51078"/>
    </source>
</evidence>
<keyword evidence="7" id="KW-1185">Reference proteome</keyword>
<sequence>MSKARPAATATDPSFATTLAHGFSVLECFRTSEPLLSNKDLVARTGLSKATISRLTYTLALRGLLNYDAELRRYRLGSRVLSLGYPLLAGIPVRQQARPIMRRLAAATGGTVSLGVRHGTRMVYIETNRSHDLASFRPDLGASLPLLATAMGRAWLCGARHGARAQALDLLRAAQAGLPDPDEIFHAAREQYGRLGYCVSEGAWFADVHAVAVPLDIEVNEGPLILNCGITVARLDGRPIADVAGRDLLRAAADVARLGGAA</sequence>
<dbReference type="SUPFAM" id="SSF46785">
    <property type="entry name" value="Winged helix' DNA-binding domain"/>
    <property type="match status" value="1"/>
</dbReference>
<comment type="caution">
    <text evidence="6">The sequence shown here is derived from an EMBL/GenBank/DDBJ whole genome shotgun (WGS) entry which is preliminary data.</text>
</comment>
<proteinExistence type="predicted"/>
<dbReference type="InterPro" id="IPR005471">
    <property type="entry name" value="Tscrpt_reg_IclR_N"/>
</dbReference>
<dbReference type="PANTHER" id="PTHR30136">
    <property type="entry name" value="HELIX-TURN-HELIX TRANSCRIPTIONAL REGULATOR, ICLR FAMILY"/>
    <property type="match status" value="1"/>
</dbReference>
<dbReference type="GO" id="GO:0003677">
    <property type="term" value="F:DNA binding"/>
    <property type="evidence" value="ECO:0007669"/>
    <property type="project" value="UniProtKB-KW"/>
</dbReference>
<dbReference type="InterPro" id="IPR036390">
    <property type="entry name" value="WH_DNA-bd_sf"/>
</dbReference>
<evidence type="ECO:0000259" key="4">
    <source>
        <dbReference type="PROSITE" id="PS51077"/>
    </source>
</evidence>
<dbReference type="AlphaFoldDB" id="A0A225M260"/>
<dbReference type="SMART" id="SM00346">
    <property type="entry name" value="HTH_ICLR"/>
    <property type="match status" value="1"/>
</dbReference>
<evidence type="ECO:0000313" key="7">
    <source>
        <dbReference type="Proteomes" id="UP000214603"/>
    </source>
</evidence>
<organism evidence="6 7">
    <name type="scientific">Candidimonas nitroreducens</name>
    <dbReference type="NCBI Taxonomy" id="683354"/>
    <lineage>
        <taxon>Bacteria</taxon>
        <taxon>Pseudomonadati</taxon>
        <taxon>Pseudomonadota</taxon>
        <taxon>Betaproteobacteria</taxon>
        <taxon>Burkholderiales</taxon>
        <taxon>Alcaligenaceae</taxon>
        <taxon>Candidimonas</taxon>
    </lineage>
</organism>
<evidence type="ECO:0000256" key="3">
    <source>
        <dbReference type="ARBA" id="ARBA00023163"/>
    </source>
</evidence>
<dbReference type="Gene3D" id="1.10.10.10">
    <property type="entry name" value="Winged helix-like DNA-binding domain superfamily/Winged helix DNA-binding domain"/>
    <property type="match status" value="1"/>
</dbReference>
<keyword evidence="2" id="KW-0238">DNA-binding</keyword>
<feature type="domain" description="IclR-ED" evidence="5">
    <location>
        <begin position="79"/>
        <end position="261"/>
    </location>
</feature>
<dbReference type="OrthoDB" id="5401369at2"/>
<dbReference type="InterPro" id="IPR014757">
    <property type="entry name" value="Tscrpt_reg_IclR_C"/>
</dbReference>
<dbReference type="Pfam" id="PF09339">
    <property type="entry name" value="HTH_IclR"/>
    <property type="match status" value="1"/>
</dbReference>
<dbReference type="GO" id="GO:0045892">
    <property type="term" value="P:negative regulation of DNA-templated transcription"/>
    <property type="evidence" value="ECO:0007669"/>
    <property type="project" value="TreeGrafter"/>
</dbReference>
<feature type="domain" description="HTH iclR-type" evidence="4">
    <location>
        <begin position="16"/>
        <end position="78"/>
    </location>
</feature>